<dbReference type="SUPFAM" id="SSF103473">
    <property type="entry name" value="MFS general substrate transporter"/>
    <property type="match status" value="1"/>
</dbReference>
<reference evidence="10 11" key="1">
    <citation type="submission" date="2023-05" db="EMBL/GenBank/DDBJ databases">
        <title>Glutamicibacter sp. B1, complete genome.</title>
        <authorList>
            <person name="Long Y.H."/>
            <person name="Fang T."/>
            <person name="Li X.Y."/>
        </authorList>
    </citation>
    <scope>NUCLEOTIDE SEQUENCE [LARGE SCALE GENOMIC DNA]</scope>
    <source>
        <strain evidence="10 11">B1</strain>
    </source>
</reference>
<gene>
    <name evidence="10" type="ORF">QMQ05_14970</name>
</gene>
<feature type="transmembrane region" description="Helical" evidence="8">
    <location>
        <begin position="52"/>
        <end position="73"/>
    </location>
</feature>
<dbReference type="GO" id="GO:0022857">
    <property type="term" value="F:transmembrane transporter activity"/>
    <property type="evidence" value="ECO:0007669"/>
    <property type="project" value="InterPro"/>
</dbReference>
<name>A0AAU6WCA0_9MICC</name>
<keyword evidence="3" id="KW-0813">Transport</keyword>
<keyword evidence="5 8" id="KW-0812">Transmembrane</keyword>
<evidence type="ECO:0000256" key="3">
    <source>
        <dbReference type="ARBA" id="ARBA00022448"/>
    </source>
</evidence>
<feature type="transmembrane region" description="Helical" evidence="8">
    <location>
        <begin position="220"/>
        <end position="240"/>
    </location>
</feature>
<dbReference type="Gene3D" id="1.20.1250.20">
    <property type="entry name" value="MFS general substrate transporter like domains"/>
    <property type="match status" value="1"/>
</dbReference>
<evidence type="ECO:0000256" key="5">
    <source>
        <dbReference type="ARBA" id="ARBA00022692"/>
    </source>
</evidence>
<dbReference type="RefSeq" id="WP_345471311.1">
    <property type="nucleotide sequence ID" value="NZ_CP125942.1"/>
</dbReference>
<feature type="transmembrane region" description="Helical" evidence="8">
    <location>
        <begin position="246"/>
        <end position="264"/>
    </location>
</feature>
<evidence type="ECO:0000313" key="10">
    <source>
        <dbReference type="EMBL" id="XAO45630.1"/>
    </source>
</evidence>
<evidence type="ECO:0000256" key="6">
    <source>
        <dbReference type="ARBA" id="ARBA00022989"/>
    </source>
</evidence>
<feature type="transmembrane region" description="Helical" evidence="8">
    <location>
        <begin position="136"/>
        <end position="162"/>
    </location>
</feature>
<protein>
    <submittedName>
        <fullName evidence="10">MFS transporter</fullName>
    </submittedName>
</protein>
<feature type="transmembrane region" description="Helical" evidence="8">
    <location>
        <begin position="82"/>
        <end position="101"/>
    </location>
</feature>
<dbReference type="Proteomes" id="UP001486888">
    <property type="component" value="Chromosome"/>
</dbReference>
<dbReference type="PANTHER" id="PTHR43271">
    <property type="entry name" value="BLL2771 PROTEIN"/>
    <property type="match status" value="1"/>
</dbReference>
<dbReference type="Pfam" id="PF07690">
    <property type="entry name" value="MFS_1"/>
    <property type="match status" value="1"/>
</dbReference>
<dbReference type="EMBL" id="CP125942">
    <property type="protein sequence ID" value="XAO45630.1"/>
    <property type="molecule type" value="Genomic_DNA"/>
</dbReference>
<feature type="transmembrane region" description="Helical" evidence="8">
    <location>
        <begin position="168"/>
        <end position="188"/>
    </location>
</feature>
<dbReference type="PANTHER" id="PTHR43271:SF1">
    <property type="entry name" value="INNER MEMBRANE TRANSPORT PROTEIN YNFM"/>
    <property type="match status" value="1"/>
</dbReference>
<accession>A0AAU6WCA0</accession>
<keyword evidence="7 8" id="KW-0472">Membrane</keyword>
<feature type="transmembrane region" description="Helical" evidence="8">
    <location>
        <begin position="12"/>
        <end position="32"/>
    </location>
</feature>
<evidence type="ECO:0000256" key="2">
    <source>
        <dbReference type="ARBA" id="ARBA00008335"/>
    </source>
</evidence>
<comment type="subcellular location">
    <subcellularLocation>
        <location evidence="1">Cell membrane</location>
        <topology evidence="1">Multi-pass membrane protein</topology>
    </subcellularLocation>
</comment>
<feature type="transmembrane region" description="Helical" evidence="8">
    <location>
        <begin position="308"/>
        <end position="332"/>
    </location>
</feature>
<evidence type="ECO:0000256" key="7">
    <source>
        <dbReference type="ARBA" id="ARBA00023136"/>
    </source>
</evidence>
<feature type="transmembrane region" description="Helical" evidence="8">
    <location>
        <begin position="344"/>
        <end position="365"/>
    </location>
</feature>
<dbReference type="InterPro" id="IPR020846">
    <property type="entry name" value="MFS_dom"/>
</dbReference>
<dbReference type="PROSITE" id="PS50850">
    <property type="entry name" value="MFS"/>
    <property type="match status" value="1"/>
</dbReference>
<dbReference type="GO" id="GO:0005886">
    <property type="term" value="C:plasma membrane"/>
    <property type="evidence" value="ECO:0007669"/>
    <property type="project" value="UniProtKB-SubCell"/>
</dbReference>
<organism evidence="10 11">
    <name type="scientific">Glutamicibacter ectropisis</name>
    <dbReference type="NCBI Taxonomy" id="3046593"/>
    <lineage>
        <taxon>Bacteria</taxon>
        <taxon>Bacillati</taxon>
        <taxon>Actinomycetota</taxon>
        <taxon>Actinomycetes</taxon>
        <taxon>Micrococcales</taxon>
        <taxon>Micrococcaceae</taxon>
        <taxon>Glutamicibacter</taxon>
    </lineage>
</organism>
<keyword evidence="11" id="KW-1185">Reference proteome</keyword>
<dbReference type="InterPro" id="IPR036259">
    <property type="entry name" value="MFS_trans_sf"/>
</dbReference>
<feature type="transmembrane region" description="Helical" evidence="8">
    <location>
        <begin position="371"/>
        <end position="390"/>
    </location>
</feature>
<evidence type="ECO:0000259" key="9">
    <source>
        <dbReference type="PROSITE" id="PS50850"/>
    </source>
</evidence>
<keyword evidence="6 8" id="KW-1133">Transmembrane helix</keyword>
<feature type="domain" description="Major facilitator superfamily (MFS) profile" evidence="9">
    <location>
        <begin position="16"/>
        <end position="395"/>
    </location>
</feature>
<evidence type="ECO:0000313" key="11">
    <source>
        <dbReference type="Proteomes" id="UP001486888"/>
    </source>
</evidence>
<proteinExistence type="inferred from homology"/>
<feature type="transmembrane region" description="Helical" evidence="8">
    <location>
        <begin position="285"/>
        <end position="302"/>
    </location>
</feature>
<comment type="similarity">
    <text evidence="2">Belongs to the major facilitator superfamily.</text>
</comment>
<dbReference type="CDD" id="cd17324">
    <property type="entry name" value="MFS_NepI_like"/>
    <property type="match status" value="1"/>
</dbReference>
<dbReference type="InterPro" id="IPR011701">
    <property type="entry name" value="MFS"/>
</dbReference>
<evidence type="ECO:0000256" key="1">
    <source>
        <dbReference type="ARBA" id="ARBA00004651"/>
    </source>
</evidence>
<feature type="transmembrane region" description="Helical" evidence="8">
    <location>
        <begin position="107"/>
        <end position="129"/>
    </location>
</feature>
<evidence type="ECO:0000256" key="4">
    <source>
        <dbReference type="ARBA" id="ARBA00022475"/>
    </source>
</evidence>
<dbReference type="AlphaFoldDB" id="A0AAU6WCA0"/>
<dbReference type="KEGG" id="gey:QMQ05_14970"/>
<sequence>MPFAGHEPQTPAYRGMLLALFASGVATFSQLYAVQGLLPVIANYFQITSSQAALAVSSATLGLALAVTPWAIISDRIGRRKVICAALIASVLLGLLSTQSPNFESLVVIRFFEGIALAGVPGSALAFLVDEVSPKAVAVASGTYISGTTLGGLAGRLVASFIGEPAGWRWGIAGVSIMAGLATLFFLIKAPTAQGFAPIKGQNLRAIAAKFGQALRGKMMLVYAQGFLLMGGFVAVYNYLAFRLEAPPYLIPSSLAALVFLAYLSGTYTSVASGKVVAKIGRRNTLRLSIAFSAVGLALTLAGNLIVIVIGLLIFTAGFFAAHAVASGWVPVLASEARAQASSLYNLLYYVGSSVLGWLIGIPFMHYGWDSVVLCVVVLQAVAMILASFLSKRDPSLGKA</sequence>
<keyword evidence="4" id="KW-1003">Cell membrane</keyword>
<evidence type="ECO:0000256" key="8">
    <source>
        <dbReference type="SAM" id="Phobius"/>
    </source>
</evidence>